<evidence type="ECO:0000256" key="1">
    <source>
        <dbReference type="SAM" id="Phobius"/>
    </source>
</evidence>
<dbReference type="EMBL" id="RCXO01000021">
    <property type="protein sequence ID" value="RYT79021.1"/>
    <property type="molecule type" value="Genomic_DNA"/>
</dbReference>
<feature type="transmembrane region" description="Helical" evidence="1">
    <location>
        <begin position="333"/>
        <end position="353"/>
    </location>
</feature>
<reference evidence="2 4" key="1">
    <citation type="submission" date="2018-08" db="EMBL/GenBank/DDBJ databases">
        <title>A genome reference for cultivated species of the human gut microbiota.</title>
        <authorList>
            <person name="Zou Y."/>
            <person name="Xue W."/>
            <person name="Luo G."/>
        </authorList>
    </citation>
    <scope>NUCLEOTIDE SEQUENCE [LARGE SCALE GENOMIC DNA]</scope>
    <source>
        <strain evidence="2 4">AF19-10AC</strain>
    </source>
</reference>
<dbReference type="Proteomes" id="UP000284772">
    <property type="component" value="Unassembled WGS sequence"/>
</dbReference>
<dbReference type="EMBL" id="QRWT01000054">
    <property type="protein sequence ID" value="RGT43968.1"/>
    <property type="molecule type" value="Genomic_DNA"/>
</dbReference>
<accession>A0A412NRB4</accession>
<sequence length="371" mass="42322">MYEKDFSDKQETDWLKLATKVWNSRILIFKVCSIGAVVGIIIALGTPKEYTASIFVAHEDLHKRSYSDISAWVGMTGDMNSSTAIEREALYPSLYYSIATSTPFLLRLFNTEIHRQGDSTTMTLAQYLKEYQKAPWWNSITSAPSRQLGWCLSLFKKKQKEEKIERGTKSAPFWITREEAGIAGAIASRLSIEIDQKKRAITINVTMQDPQVAAIVLDTIQSRLKTYMTEYRTSKARRILEYNEKLCREAQAEYYAAQEKYTRYADVNQGLVKLTSRAELSRLRSEMDLAYSIYNQTEVQVHAAKAKVKKVAPVYTVIHPIMVPLSPSKPRKGLVIVMYILLSGVGSIGWVLFAKDFRRNIKRIKTMPGKQ</sequence>
<keyword evidence="5" id="KW-1185">Reference proteome</keyword>
<keyword evidence="1" id="KW-1133">Transmembrane helix</keyword>
<evidence type="ECO:0000313" key="2">
    <source>
        <dbReference type="EMBL" id="RGT43968.1"/>
    </source>
</evidence>
<evidence type="ECO:0000313" key="5">
    <source>
        <dbReference type="Proteomes" id="UP000291191"/>
    </source>
</evidence>
<dbReference type="GO" id="GO:0004713">
    <property type="term" value="F:protein tyrosine kinase activity"/>
    <property type="evidence" value="ECO:0007669"/>
    <property type="project" value="TreeGrafter"/>
</dbReference>
<keyword evidence="1" id="KW-0812">Transmembrane</keyword>
<gene>
    <name evidence="2" type="ORF">DWX27_23675</name>
    <name evidence="3" type="ORF">EAJ06_16180</name>
</gene>
<feature type="transmembrane region" description="Helical" evidence="1">
    <location>
        <begin position="26"/>
        <end position="45"/>
    </location>
</feature>
<reference evidence="3 5" key="2">
    <citation type="journal article" date="2019" name="Science, e1252229">
        <title>Invertible promoters mediate bacterial phase variation, antibiotic resistance, and host adaptation in the gut.</title>
        <authorList>
            <person name="Jiang X."/>
            <person name="Hall A.B."/>
            <person name="Arthur T.D."/>
            <person name="Plichta D.R."/>
            <person name="Covington C.T."/>
            <person name="Poyet M."/>
            <person name="Crothers J."/>
            <person name="Moses P.L."/>
            <person name="Tolonen A.C."/>
            <person name="Vlamakis H."/>
            <person name="Alm E.J."/>
            <person name="Xavier R.J."/>
        </authorList>
    </citation>
    <scope>NUCLEOTIDE SEQUENCE [LARGE SCALE GENOMIC DNA]</scope>
    <source>
        <strain evidence="5">bf_0095</strain>
        <strain evidence="3">Bf_0095</strain>
    </source>
</reference>
<evidence type="ECO:0000313" key="4">
    <source>
        <dbReference type="Proteomes" id="UP000284772"/>
    </source>
</evidence>
<dbReference type="RefSeq" id="WP_115503225.1">
    <property type="nucleotide sequence ID" value="NZ_BAABZC010000001.1"/>
</dbReference>
<dbReference type="PANTHER" id="PTHR32309:SF13">
    <property type="entry name" value="FERRIC ENTEROBACTIN TRANSPORT PROTEIN FEPE"/>
    <property type="match status" value="1"/>
</dbReference>
<name>A0A412NRB4_9BACE</name>
<dbReference type="Proteomes" id="UP000291191">
    <property type="component" value="Unassembled WGS sequence"/>
</dbReference>
<dbReference type="AlphaFoldDB" id="A0A412NRB4"/>
<protein>
    <submittedName>
        <fullName evidence="3">Chain-length determining protein</fullName>
    </submittedName>
</protein>
<comment type="caution">
    <text evidence="3">The sequence shown here is derived from an EMBL/GenBank/DDBJ whole genome shotgun (WGS) entry which is preliminary data.</text>
</comment>
<dbReference type="OrthoDB" id="1522571at2"/>
<keyword evidence="1" id="KW-0472">Membrane</keyword>
<proteinExistence type="predicted"/>
<evidence type="ECO:0000313" key="3">
    <source>
        <dbReference type="EMBL" id="RYT79021.1"/>
    </source>
</evidence>
<dbReference type="InterPro" id="IPR050445">
    <property type="entry name" value="Bact_polysacc_biosynth/exp"/>
</dbReference>
<dbReference type="PANTHER" id="PTHR32309">
    <property type="entry name" value="TYROSINE-PROTEIN KINASE"/>
    <property type="match status" value="1"/>
</dbReference>
<organism evidence="3 5">
    <name type="scientific">Bacteroides intestinalis</name>
    <dbReference type="NCBI Taxonomy" id="329854"/>
    <lineage>
        <taxon>Bacteria</taxon>
        <taxon>Pseudomonadati</taxon>
        <taxon>Bacteroidota</taxon>
        <taxon>Bacteroidia</taxon>
        <taxon>Bacteroidales</taxon>
        <taxon>Bacteroidaceae</taxon>
        <taxon>Bacteroides</taxon>
    </lineage>
</organism>
<dbReference type="GO" id="GO:0005886">
    <property type="term" value="C:plasma membrane"/>
    <property type="evidence" value="ECO:0007669"/>
    <property type="project" value="TreeGrafter"/>
</dbReference>